<organism evidence="1">
    <name type="scientific">Arundo donax</name>
    <name type="common">Giant reed</name>
    <name type="synonym">Donax arundinaceus</name>
    <dbReference type="NCBI Taxonomy" id="35708"/>
    <lineage>
        <taxon>Eukaryota</taxon>
        <taxon>Viridiplantae</taxon>
        <taxon>Streptophyta</taxon>
        <taxon>Embryophyta</taxon>
        <taxon>Tracheophyta</taxon>
        <taxon>Spermatophyta</taxon>
        <taxon>Magnoliopsida</taxon>
        <taxon>Liliopsida</taxon>
        <taxon>Poales</taxon>
        <taxon>Poaceae</taxon>
        <taxon>PACMAD clade</taxon>
        <taxon>Arundinoideae</taxon>
        <taxon>Arundineae</taxon>
        <taxon>Arundo</taxon>
    </lineage>
</organism>
<reference evidence="1" key="1">
    <citation type="submission" date="2014-09" db="EMBL/GenBank/DDBJ databases">
        <authorList>
            <person name="Magalhaes I.L.F."/>
            <person name="Oliveira U."/>
            <person name="Santos F.R."/>
            <person name="Vidigal T.H.D.A."/>
            <person name="Brescovit A.D."/>
            <person name="Santos A.J."/>
        </authorList>
    </citation>
    <scope>NUCLEOTIDE SEQUENCE</scope>
    <source>
        <tissue evidence="1">Shoot tissue taken approximately 20 cm above the soil surface</tissue>
    </source>
</reference>
<name>A0A0A8YTD9_ARUDO</name>
<dbReference type="EMBL" id="GBRH01272053">
    <property type="protein sequence ID" value="JAD25842.1"/>
    <property type="molecule type" value="Transcribed_RNA"/>
</dbReference>
<sequence>MCLKLYFSFAHNQVIQCKFVPYICSELLKERGDGFQKPFSLMWIAFK</sequence>
<reference evidence="1" key="2">
    <citation type="journal article" date="2015" name="Data Brief">
        <title>Shoot transcriptome of the giant reed, Arundo donax.</title>
        <authorList>
            <person name="Barrero R.A."/>
            <person name="Guerrero F.D."/>
            <person name="Moolhuijzen P."/>
            <person name="Goolsby J.A."/>
            <person name="Tidwell J."/>
            <person name="Bellgard S.E."/>
            <person name="Bellgard M.I."/>
        </authorList>
    </citation>
    <scope>NUCLEOTIDE SEQUENCE</scope>
    <source>
        <tissue evidence="1">Shoot tissue taken approximately 20 cm above the soil surface</tissue>
    </source>
</reference>
<protein>
    <submittedName>
        <fullName evidence="1">Uncharacterized protein</fullName>
    </submittedName>
</protein>
<proteinExistence type="predicted"/>
<evidence type="ECO:0000313" key="1">
    <source>
        <dbReference type="EMBL" id="JAD25842.1"/>
    </source>
</evidence>
<accession>A0A0A8YTD9</accession>
<dbReference type="AlphaFoldDB" id="A0A0A8YTD9"/>